<feature type="region of interest" description="Disordered" evidence="9">
    <location>
        <begin position="491"/>
        <end position="511"/>
    </location>
</feature>
<keyword evidence="3" id="KW-0812">Transmembrane</keyword>
<dbReference type="SUPFAM" id="SSF81383">
    <property type="entry name" value="F-box domain"/>
    <property type="match status" value="1"/>
</dbReference>
<feature type="compositionally biased region" description="Low complexity" evidence="9">
    <location>
        <begin position="75"/>
        <end position="87"/>
    </location>
</feature>
<keyword evidence="4" id="KW-1133">Transmembrane helix</keyword>
<evidence type="ECO:0000256" key="6">
    <source>
        <dbReference type="ARBA" id="ARBA00023136"/>
    </source>
</evidence>
<dbReference type="InterPro" id="IPR032675">
    <property type="entry name" value="LRR_dom_sf"/>
</dbReference>
<evidence type="ECO:0000259" key="11">
    <source>
        <dbReference type="PROSITE" id="PS50181"/>
    </source>
</evidence>
<accession>Q6CWE3</accession>
<dbReference type="SUPFAM" id="SSF52047">
    <property type="entry name" value="RNI-like"/>
    <property type="match status" value="1"/>
</dbReference>
<dbReference type="InterPro" id="IPR036047">
    <property type="entry name" value="F-box-like_dom_sf"/>
</dbReference>
<dbReference type="PROSITE" id="PS50181">
    <property type="entry name" value="FBOX"/>
    <property type="match status" value="1"/>
</dbReference>
<evidence type="ECO:0000256" key="2">
    <source>
        <dbReference type="ARBA" id="ARBA00022448"/>
    </source>
</evidence>
<evidence type="ECO:0000256" key="9">
    <source>
        <dbReference type="SAM" id="MobiDB-lite"/>
    </source>
</evidence>
<dbReference type="InterPro" id="IPR000595">
    <property type="entry name" value="cNMP-bd_dom"/>
</dbReference>
<feature type="domain" description="F-box" evidence="11">
    <location>
        <begin position="685"/>
        <end position="732"/>
    </location>
</feature>
<feature type="region of interest" description="Disordered" evidence="9">
    <location>
        <begin position="528"/>
        <end position="558"/>
    </location>
</feature>
<dbReference type="InterPro" id="IPR006553">
    <property type="entry name" value="Leu-rich_rpt_Cys-con_subtyp"/>
</dbReference>
<dbReference type="KEGG" id="kla:KLLA0_B04774g"/>
<feature type="region of interest" description="Disordered" evidence="9">
    <location>
        <begin position="573"/>
        <end position="628"/>
    </location>
</feature>
<evidence type="ECO:0000256" key="3">
    <source>
        <dbReference type="ARBA" id="ARBA00022692"/>
    </source>
</evidence>
<feature type="compositionally biased region" description="Low complexity" evidence="9">
    <location>
        <begin position="606"/>
        <end position="626"/>
    </location>
</feature>
<dbReference type="FunFam" id="2.60.120.10:FF:000057">
    <property type="entry name" value="Cyclic nucleotide-binding domain protein"/>
    <property type="match status" value="1"/>
</dbReference>
<dbReference type="GO" id="GO:0044877">
    <property type="term" value="F:protein-containing complex binding"/>
    <property type="evidence" value="ECO:0007669"/>
    <property type="project" value="TreeGrafter"/>
</dbReference>
<organism evidence="12 13">
    <name type="scientific">Kluyveromyces lactis (strain ATCC 8585 / CBS 2359 / DSM 70799 / NBRC 1267 / NRRL Y-1140 / WM37)</name>
    <name type="common">Yeast</name>
    <name type="synonym">Candida sphaerica</name>
    <dbReference type="NCBI Taxonomy" id="284590"/>
    <lineage>
        <taxon>Eukaryota</taxon>
        <taxon>Fungi</taxon>
        <taxon>Dikarya</taxon>
        <taxon>Ascomycota</taxon>
        <taxon>Saccharomycotina</taxon>
        <taxon>Saccharomycetes</taxon>
        <taxon>Saccharomycetales</taxon>
        <taxon>Saccharomycetaceae</taxon>
        <taxon>Kluyveromyces</taxon>
    </lineage>
</organism>
<keyword evidence="6" id="KW-0472">Membrane</keyword>
<dbReference type="RefSeq" id="XP_451746.1">
    <property type="nucleotide sequence ID" value="XM_451746.1"/>
</dbReference>
<dbReference type="STRING" id="284590.Q6CWE3"/>
<dbReference type="EMBL" id="CR382122">
    <property type="protein sequence ID" value="CAH02139.1"/>
    <property type="molecule type" value="Genomic_DNA"/>
</dbReference>
<protein>
    <submittedName>
        <fullName evidence="12">KLLA0B04774p</fullName>
    </submittedName>
</protein>
<dbReference type="SMART" id="SM00256">
    <property type="entry name" value="FBOX"/>
    <property type="match status" value="1"/>
</dbReference>
<dbReference type="eggNOG" id="KOG0499">
    <property type="taxonomic scope" value="Eukaryota"/>
</dbReference>
<feature type="compositionally biased region" description="Polar residues" evidence="9">
    <location>
        <begin position="12"/>
        <end position="22"/>
    </location>
</feature>
<dbReference type="PANTHER" id="PTHR45638">
    <property type="entry name" value="CYCLIC NUCLEOTIDE-GATED CATION CHANNEL SUBUNIT A"/>
    <property type="match status" value="1"/>
</dbReference>
<dbReference type="PROSITE" id="PS50042">
    <property type="entry name" value="CNMP_BINDING_3"/>
    <property type="match status" value="2"/>
</dbReference>
<proteinExistence type="predicted"/>
<dbReference type="Gene3D" id="3.80.10.10">
    <property type="entry name" value="Ribonuclease Inhibitor"/>
    <property type="match status" value="2"/>
</dbReference>
<evidence type="ECO:0000313" key="12">
    <source>
        <dbReference type="EMBL" id="CAH02139.1"/>
    </source>
</evidence>
<reference evidence="12 13" key="1">
    <citation type="journal article" date="2004" name="Nature">
        <title>Genome evolution in yeasts.</title>
        <authorList>
            <consortium name="Genolevures"/>
            <person name="Dujon B."/>
            <person name="Sherman D."/>
            <person name="Fischer G."/>
            <person name="Durrens P."/>
            <person name="Casaregola S."/>
            <person name="Lafontaine I."/>
            <person name="de Montigny J."/>
            <person name="Marck C."/>
            <person name="Neuveglise C."/>
            <person name="Talla E."/>
            <person name="Goffard N."/>
            <person name="Frangeul L."/>
            <person name="Aigle M."/>
            <person name="Anthouard V."/>
            <person name="Babour A."/>
            <person name="Barbe V."/>
            <person name="Barnay S."/>
            <person name="Blanchin S."/>
            <person name="Beckerich J.M."/>
            <person name="Beyne E."/>
            <person name="Bleykasten C."/>
            <person name="Boisrame A."/>
            <person name="Boyer J."/>
            <person name="Cattolico L."/>
            <person name="Confanioleri F."/>
            <person name="de Daruvar A."/>
            <person name="Despons L."/>
            <person name="Fabre E."/>
            <person name="Fairhead C."/>
            <person name="Ferry-Dumazet H."/>
            <person name="Groppi A."/>
            <person name="Hantraye F."/>
            <person name="Hennequin C."/>
            <person name="Jauniaux N."/>
            <person name="Joyet P."/>
            <person name="Kachouri R."/>
            <person name="Kerrest A."/>
            <person name="Koszul R."/>
            <person name="Lemaire M."/>
            <person name="Lesur I."/>
            <person name="Ma L."/>
            <person name="Muller H."/>
            <person name="Nicaud J.M."/>
            <person name="Nikolski M."/>
            <person name="Oztas S."/>
            <person name="Ozier-Kalogeropoulos O."/>
            <person name="Pellenz S."/>
            <person name="Potier S."/>
            <person name="Richard G.F."/>
            <person name="Straub M.L."/>
            <person name="Suleau A."/>
            <person name="Swennene D."/>
            <person name="Tekaia F."/>
            <person name="Wesolowski-Louvel M."/>
            <person name="Westhof E."/>
            <person name="Wirth B."/>
            <person name="Zeniou-Meyer M."/>
            <person name="Zivanovic I."/>
            <person name="Bolotin-Fukuhara M."/>
            <person name="Thierry A."/>
            <person name="Bouchier C."/>
            <person name="Caudron B."/>
            <person name="Scarpelli C."/>
            <person name="Gaillardin C."/>
            <person name="Weissenbach J."/>
            <person name="Wincker P."/>
            <person name="Souciet J.L."/>
        </authorList>
    </citation>
    <scope>NUCLEOTIDE SEQUENCE [LARGE SCALE GENOMIC DNA]</scope>
    <source>
        <strain evidence="13">ATCC 8585 / CBS 2359 / DSM 70799 / NBRC 1267 / NRRL Y-1140 / WM37</strain>
    </source>
</reference>
<evidence type="ECO:0000313" key="13">
    <source>
        <dbReference type="Proteomes" id="UP000000598"/>
    </source>
</evidence>
<dbReference type="InParanoid" id="Q6CWE3"/>
<dbReference type="InterPro" id="IPR014710">
    <property type="entry name" value="RmlC-like_jellyroll"/>
</dbReference>
<feature type="compositionally biased region" description="Polar residues" evidence="9">
    <location>
        <begin position="498"/>
        <end position="510"/>
    </location>
</feature>
<gene>
    <name evidence="12" type="ORF">KLLA0_B04774g</name>
</gene>
<dbReference type="PaxDb" id="284590-Q6CWE3"/>
<feature type="region of interest" description="Disordered" evidence="9">
    <location>
        <begin position="1"/>
        <end position="88"/>
    </location>
</feature>
<dbReference type="PANTHER" id="PTHR45638:SF11">
    <property type="entry name" value="CYCLIC NUCLEOTIDE-GATED CATION CHANNEL SUBUNIT A"/>
    <property type="match status" value="1"/>
</dbReference>
<dbReference type="CDD" id="cd00038">
    <property type="entry name" value="CAP_ED"/>
    <property type="match status" value="2"/>
</dbReference>
<dbReference type="InterPro" id="IPR001810">
    <property type="entry name" value="F-box_dom"/>
</dbReference>
<dbReference type="SMART" id="SM00100">
    <property type="entry name" value="cNMP"/>
    <property type="match status" value="2"/>
</dbReference>
<keyword evidence="8" id="KW-0407">Ion channel</keyword>
<dbReference type="GeneID" id="2897058"/>
<dbReference type="Gene3D" id="2.60.120.10">
    <property type="entry name" value="Jelly Rolls"/>
    <property type="match status" value="2"/>
</dbReference>
<feature type="compositionally biased region" description="Polar residues" evidence="9">
    <location>
        <begin position="528"/>
        <end position="547"/>
    </location>
</feature>
<keyword evidence="13" id="KW-1185">Reference proteome</keyword>
<dbReference type="InterPro" id="IPR050866">
    <property type="entry name" value="CNG_cation_channel"/>
</dbReference>
<feature type="compositionally biased region" description="Basic and acidic residues" evidence="9">
    <location>
        <begin position="548"/>
        <end position="558"/>
    </location>
</feature>
<dbReference type="GO" id="GO:0005221">
    <property type="term" value="F:intracellularly cyclic nucleotide-activated monoatomic cation channel activity"/>
    <property type="evidence" value="ECO:0007669"/>
    <property type="project" value="InterPro"/>
</dbReference>
<dbReference type="OMA" id="RMKSVWD"/>
<feature type="compositionally biased region" description="Basic residues" evidence="9">
    <location>
        <begin position="1"/>
        <end position="11"/>
    </location>
</feature>
<keyword evidence="5" id="KW-0406">Ion transport</keyword>
<dbReference type="Proteomes" id="UP000000598">
    <property type="component" value="Chromosome B"/>
</dbReference>
<dbReference type="HOGENOM" id="CLU_006113_0_0_1"/>
<keyword evidence="7" id="KW-1071">Ligand-gated ion channel</keyword>
<dbReference type="PROSITE" id="PS00889">
    <property type="entry name" value="CNMP_BINDING_2"/>
    <property type="match status" value="1"/>
</dbReference>
<feature type="compositionally biased region" description="Basic and acidic residues" evidence="9">
    <location>
        <begin position="34"/>
        <end position="66"/>
    </location>
</feature>
<feature type="domain" description="Cyclic nucleotide-binding" evidence="10">
    <location>
        <begin position="106"/>
        <end position="223"/>
    </location>
</feature>
<dbReference type="Pfam" id="PF00027">
    <property type="entry name" value="cNMP_binding"/>
    <property type="match status" value="2"/>
</dbReference>
<evidence type="ECO:0000256" key="5">
    <source>
        <dbReference type="ARBA" id="ARBA00023065"/>
    </source>
</evidence>
<dbReference type="Pfam" id="PF12937">
    <property type="entry name" value="F-box-like"/>
    <property type="match status" value="1"/>
</dbReference>
<keyword evidence="2" id="KW-0813">Transport</keyword>
<feature type="domain" description="Cyclic nucleotide-binding" evidence="10">
    <location>
        <begin position="341"/>
        <end position="484"/>
    </location>
</feature>
<comment type="subcellular location">
    <subcellularLocation>
        <location evidence="1">Membrane</location>
        <topology evidence="1">Multi-pass membrane protein</topology>
    </subcellularLocation>
</comment>
<dbReference type="eggNOG" id="KOG1947">
    <property type="taxonomic scope" value="Eukaryota"/>
</dbReference>
<sequence length="1095" mass="121926">MVKTRVPRRRSNLSNVVQSQRAARTKRPSVTGDDSSKKEAIHTKSDTDDAHITNDKPSQHSDKNGSEESSIAQISSFKSDTSESESSPLFDDIPSAFLERLMSFSLFHNAPKLFYVAIARKLKLVGYHAHEFIVKAGEPALAMYWILRGSANVTFPDGEIVHAELVEGSYFGEIGILFNRPRTATVVSKTKILLGVLTAENFNQVLLHFPQVERQIRDEAQERLATQEKQRKAGVTKILHDDDFIVRKQSPSSLTSIPNSPSFYESSGLCADPLPLSDYPLNPPNLKDPSERLTEEILLPPQLPKRSTSSSPAAACSGNTRYMETIDGTISTRQFLKSLPLFATLPAEIIHQLALSVEIRQVPPFEYVFRKNDFGENIYFIISGEVEVLGPSSPENFRGKSLLPSYKIIDIVLARLGPGQYFGEMGFLNSITDDLETRSKCRRSADIRTVSNCTLLVLTGETLREFCAKFPETEHQIKRTAEERVKKNINLQKDNDSEYQPHSLENSSNLMAPVSRKGYIDLLNNQANQTEEQAVSSTVESQDIDATSSKESKEDDNGRVLFTSSFAFDKQPEKVVRQTSASPTHQMKSLNSPSFTPVSFSSRQGSPSDSAVSANSASAVSSVPNVEPTSLRPLELHVPPLNASLKRRNSTFSLSSPSPIQYMSHLKRVRLSNVGGGPSRRRSSVLSVGPLPDRLLLRCFQYISLPELMKLRLVCRRWRQLLYVAPGLFDKLDLTPWSKVVDDKTLQEITDFVGSRPKHINVSNCFHVTDEGFSYMVNEIGIGGQIKSLKMSSCWDISAMSIMDIAVPSIGKLLEEIDLSNCRKVRDDVIQRLIGWDVYQVGSNNEFFNDINKISSLYPLDEPIPGMEEYSTQTSTKASHNDVIGCGKLHKMILRHCKNLTDLTLYHMSLYAKDRLTYLDFTRCSGLTDVGFSYWAYQSFPNLKTLIVSECIFLTDNSIRSIVNGCPNLSHLNLSFCCSLTDVAIELLCVGGQNLEELDISFCGRAVSDISLLNISMHLRKLQNISLKGCLRATRSGVDSLLGGYAPLKRIDVSQCKNAHIYQGGIPATRFEPSPGSKSVFLTMEDTSRCIEVII</sequence>
<evidence type="ECO:0000256" key="7">
    <source>
        <dbReference type="ARBA" id="ARBA00023286"/>
    </source>
</evidence>
<evidence type="ECO:0000256" key="1">
    <source>
        <dbReference type="ARBA" id="ARBA00004141"/>
    </source>
</evidence>
<evidence type="ECO:0000256" key="4">
    <source>
        <dbReference type="ARBA" id="ARBA00022989"/>
    </source>
</evidence>
<dbReference type="eggNOG" id="KOG0498">
    <property type="taxonomic scope" value="Eukaryota"/>
</dbReference>
<evidence type="ECO:0000259" key="10">
    <source>
        <dbReference type="PROSITE" id="PS50042"/>
    </source>
</evidence>
<dbReference type="GO" id="GO:0016020">
    <property type="term" value="C:membrane"/>
    <property type="evidence" value="ECO:0007669"/>
    <property type="project" value="UniProtKB-SubCell"/>
</dbReference>
<name>Q6CWE3_KLULA</name>
<dbReference type="SMART" id="SM00367">
    <property type="entry name" value="LRR_CC"/>
    <property type="match status" value="8"/>
</dbReference>
<dbReference type="InterPro" id="IPR018490">
    <property type="entry name" value="cNMP-bd_dom_sf"/>
</dbReference>
<dbReference type="SUPFAM" id="SSF51206">
    <property type="entry name" value="cAMP-binding domain-like"/>
    <property type="match status" value="2"/>
</dbReference>
<feature type="compositionally biased region" description="Polar residues" evidence="9">
    <location>
        <begin position="577"/>
        <end position="605"/>
    </location>
</feature>
<evidence type="ECO:0000256" key="8">
    <source>
        <dbReference type="ARBA" id="ARBA00023303"/>
    </source>
</evidence>
<dbReference type="AlphaFoldDB" id="Q6CWE3"/>
<dbReference type="InterPro" id="IPR018488">
    <property type="entry name" value="cNMP-bd_CS"/>
</dbReference>